<dbReference type="InterPro" id="IPR036390">
    <property type="entry name" value="WH_DNA-bd_sf"/>
</dbReference>
<gene>
    <name evidence="2" type="ORF">A3G49_05775</name>
</gene>
<evidence type="ECO:0000313" key="2">
    <source>
        <dbReference type="EMBL" id="OHA14660.1"/>
    </source>
</evidence>
<proteinExistence type="predicted"/>
<organism evidence="2 3">
    <name type="scientific">Candidatus Sungbacteria bacterium RIFCSPLOWO2_12_FULL_41_11</name>
    <dbReference type="NCBI Taxonomy" id="1802286"/>
    <lineage>
        <taxon>Bacteria</taxon>
        <taxon>Candidatus Sungiibacteriota</taxon>
    </lineage>
</organism>
<dbReference type="PANTHER" id="PTHR34293">
    <property type="entry name" value="HTH-TYPE TRANSCRIPTIONAL REGULATOR TRMBL2"/>
    <property type="match status" value="1"/>
</dbReference>
<dbReference type="EMBL" id="MHQY01000005">
    <property type="protein sequence ID" value="OHA14660.1"/>
    <property type="molecule type" value="Genomic_DNA"/>
</dbReference>
<accession>A0A1G2LSQ9</accession>
<dbReference type="Pfam" id="PF01978">
    <property type="entry name" value="TrmB"/>
    <property type="match status" value="1"/>
</dbReference>
<dbReference type="SUPFAM" id="SSF46785">
    <property type="entry name" value="Winged helix' DNA-binding domain"/>
    <property type="match status" value="1"/>
</dbReference>
<dbReference type="PANTHER" id="PTHR34293:SF1">
    <property type="entry name" value="HTH-TYPE TRANSCRIPTIONAL REGULATOR TRMBL2"/>
    <property type="match status" value="1"/>
</dbReference>
<evidence type="ECO:0000259" key="1">
    <source>
        <dbReference type="Pfam" id="PF01978"/>
    </source>
</evidence>
<dbReference type="InterPro" id="IPR002831">
    <property type="entry name" value="Tscrpt_reg_TrmB_N"/>
</dbReference>
<dbReference type="Gene3D" id="1.10.10.10">
    <property type="entry name" value="Winged helix-like DNA-binding domain superfamily/Winged helix DNA-binding domain"/>
    <property type="match status" value="1"/>
</dbReference>
<name>A0A1G2LSQ9_9BACT</name>
<dbReference type="AlphaFoldDB" id="A0A1G2LSQ9"/>
<evidence type="ECO:0000313" key="3">
    <source>
        <dbReference type="Proteomes" id="UP000177171"/>
    </source>
</evidence>
<feature type="domain" description="Transcription regulator TrmB N-terminal" evidence="1">
    <location>
        <begin position="8"/>
        <end position="65"/>
    </location>
</feature>
<reference evidence="2 3" key="1">
    <citation type="journal article" date="2016" name="Nat. Commun.">
        <title>Thousands of microbial genomes shed light on interconnected biogeochemical processes in an aquifer system.</title>
        <authorList>
            <person name="Anantharaman K."/>
            <person name="Brown C.T."/>
            <person name="Hug L.A."/>
            <person name="Sharon I."/>
            <person name="Castelle C.J."/>
            <person name="Probst A.J."/>
            <person name="Thomas B.C."/>
            <person name="Singh A."/>
            <person name="Wilkins M.J."/>
            <person name="Karaoz U."/>
            <person name="Brodie E.L."/>
            <person name="Williams K.H."/>
            <person name="Hubbard S.S."/>
            <person name="Banfield J.F."/>
        </authorList>
    </citation>
    <scope>NUCLEOTIDE SEQUENCE [LARGE SCALE GENOMIC DNA]</scope>
</reference>
<sequence length="277" mass="32019">MEINEKNLESVGLTQKESKIYFNLLELGSAKISVLGRKTGMPRTSIYPILQKLAEREFAHRVRIGNHEEWESSDPKELYKTARESLGKFGKLLPELEKIRGKFSDKPKRISEVLFYRGRAGIKKAYWDALKQPKGTRIFSIESNKAFDIKIRYFSVEDGRKWQTEFNAKGIILEGIFGERLLKSFHKLNTNDLQNLYTKRLVVANMMPDEVMEFDTDILCYGDTVSIIVLSKDMVIIINNQEIADAFRHLFQIISQFGRKIDLNAYVKDLLASRGKE</sequence>
<dbReference type="Proteomes" id="UP000177171">
    <property type="component" value="Unassembled WGS sequence"/>
</dbReference>
<dbReference type="InterPro" id="IPR051797">
    <property type="entry name" value="TrmB-like"/>
</dbReference>
<comment type="caution">
    <text evidence="2">The sequence shown here is derived from an EMBL/GenBank/DDBJ whole genome shotgun (WGS) entry which is preliminary data.</text>
</comment>
<dbReference type="InterPro" id="IPR036388">
    <property type="entry name" value="WH-like_DNA-bd_sf"/>
</dbReference>
<protein>
    <recommendedName>
        <fullName evidence="1">Transcription regulator TrmB N-terminal domain-containing protein</fullName>
    </recommendedName>
</protein>